<comment type="caution">
    <text evidence="2">The sequence shown here is derived from an EMBL/GenBank/DDBJ whole genome shotgun (WGS) entry which is preliminary data.</text>
</comment>
<keyword evidence="1" id="KW-0732">Signal</keyword>
<dbReference type="Proteomes" id="UP000611500">
    <property type="component" value="Unassembled WGS sequence"/>
</dbReference>
<evidence type="ECO:0008006" key="4">
    <source>
        <dbReference type="Google" id="ProtNLM"/>
    </source>
</evidence>
<dbReference type="RefSeq" id="WP_051312353.1">
    <property type="nucleotide sequence ID" value="NZ_BNAP01000008.1"/>
</dbReference>
<evidence type="ECO:0000313" key="3">
    <source>
        <dbReference type="Proteomes" id="UP000611500"/>
    </source>
</evidence>
<evidence type="ECO:0000256" key="1">
    <source>
        <dbReference type="SAM" id="SignalP"/>
    </source>
</evidence>
<proteinExistence type="predicted"/>
<name>A0A8J3MEY0_9RHOB</name>
<reference evidence="2" key="2">
    <citation type="submission" date="2020-09" db="EMBL/GenBank/DDBJ databases">
        <authorList>
            <person name="Sun Q."/>
            <person name="Zhou Y."/>
        </authorList>
    </citation>
    <scope>NUCLEOTIDE SEQUENCE</scope>
    <source>
        <strain evidence="2">CGMCC 1.7081</strain>
    </source>
</reference>
<evidence type="ECO:0000313" key="2">
    <source>
        <dbReference type="EMBL" id="GHG91261.1"/>
    </source>
</evidence>
<keyword evidence="3" id="KW-1185">Reference proteome</keyword>
<dbReference type="AlphaFoldDB" id="A0A8J3MEY0"/>
<protein>
    <recommendedName>
        <fullName evidence="4">Excalibur calcium-binding domain-containing protein</fullName>
    </recommendedName>
</protein>
<reference evidence="2" key="1">
    <citation type="journal article" date="2014" name="Int. J. Syst. Evol. Microbiol.">
        <title>Complete genome sequence of Corynebacterium casei LMG S-19264T (=DSM 44701T), isolated from a smear-ripened cheese.</title>
        <authorList>
            <consortium name="US DOE Joint Genome Institute (JGI-PGF)"/>
            <person name="Walter F."/>
            <person name="Albersmeier A."/>
            <person name="Kalinowski J."/>
            <person name="Ruckert C."/>
        </authorList>
    </citation>
    <scope>NUCLEOTIDE SEQUENCE</scope>
    <source>
        <strain evidence="2">CGMCC 1.7081</strain>
    </source>
</reference>
<gene>
    <name evidence="2" type="ORF">GCM10010961_22360</name>
</gene>
<dbReference type="PROSITE" id="PS51257">
    <property type="entry name" value="PROKAR_LIPOPROTEIN"/>
    <property type="match status" value="1"/>
</dbReference>
<feature type="signal peptide" evidence="1">
    <location>
        <begin position="1"/>
        <end position="19"/>
    </location>
</feature>
<feature type="chain" id="PRO_5035217449" description="Excalibur calcium-binding domain-containing protein" evidence="1">
    <location>
        <begin position="20"/>
        <end position="273"/>
    </location>
</feature>
<dbReference type="EMBL" id="BNAP01000008">
    <property type="protein sequence ID" value="GHG91261.1"/>
    <property type="molecule type" value="Genomic_DNA"/>
</dbReference>
<sequence length="273" mass="27503">MRYLYAALILGGLSACAPAVPDSGAGIGYNNSLQDRRARDAALAGGATSASVAPPVAVSSEPLAAAGTLPTQAPVIQHSAAADDSAAEIAREAAAALGEAPAAADPGVPLQAIPAAPASAVASAGNGAVGLSDENDFKAVSSRESIQSDAERIARNRAQYQEVEPTALPRRSDETGPNIVQYALSTTNPRGMQLYSRSPLKLPGRAARNCAKYGSADLAQMAFLERGGPTRDRLGLDPDGDGFACNWDPAPFRQAAIAGAAANAGSTSGHAGD</sequence>
<organism evidence="2 3">
    <name type="scientific">Pseudodonghicola xiamenensis</name>
    <dbReference type="NCBI Taxonomy" id="337702"/>
    <lineage>
        <taxon>Bacteria</taxon>
        <taxon>Pseudomonadati</taxon>
        <taxon>Pseudomonadota</taxon>
        <taxon>Alphaproteobacteria</taxon>
        <taxon>Rhodobacterales</taxon>
        <taxon>Paracoccaceae</taxon>
        <taxon>Pseudodonghicola</taxon>
    </lineage>
</organism>
<accession>A0A8J3MEY0</accession>